<protein>
    <recommendedName>
        <fullName evidence="4">TraB/GumN family protein</fullName>
    </recommendedName>
</protein>
<evidence type="ECO:0000256" key="1">
    <source>
        <dbReference type="SAM" id="SignalP"/>
    </source>
</evidence>
<dbReference type="AlphaFoldDB" id="A0A840WK97"/>
<comment type="caution">
    <text evidence="2">The sequence shown here is derived from an EMBL/GenBank/DDBJ whole genome shotgun (WGS) entry which is preliminary data.</text>
</comment>
<keyword evidence="1" id="KW-0732">Signal</keyword>
<reference evidence="2 3" key="1">
    <citation type="submission" date="2020-08" db="EMBL/GenBank/DDBJ databases">
        <title>Genomic Encyclopedia of Type Strains, Phase IV (KMG-IV): sequencing the most valuable type-strain genomes for metagenomic binning, comparative biology and taxonomic classification.</title>
        <authorList>
            <person name="Goeker M."/>
        </authorList>
    </citation>
    <scope>NUCLEOTIDE SEQUENCE [LARGE SCALE GENOMIC DNA]</scope>
    <source>
        <strain evidence="2 3">DSM 103377</strain>
    </source>
</reference>
<accession>A0A840WK97</accession>
<evidence type="ECO:0008006" key="4">
    <source>
        <dbReference type="Google" id="ProtNLM"/>
    </source>
</evidence>
<dbReference type="Proteomes" id="UP000553766">
    <property type="component" value="Unassembled WGS sequence"/>
</dbReference>
<dbReference type="Pfam" id="PF01963">
    <property type="entry name" value="TraB_PrgY_gumN"/>
    <property type="match status" value="1"/>
</dbReference>
<name>A0A840WK97_9RHOB</name>
<dbReference type="CDD" id="cd14789">
    <property type="entry name" value="Tiki"/>
    <property type="match status" value="1"/>
</dbReference>
<dbReference type="InterPro" id="IPR002816">
    <property type="entry name" value="TraB/PrgY/GumN_fam"/>
</dbReference>
<keyword evidence="3" id="KW-1185">Reference proteome</keyword>
<sequence>MMRVVTLAFSFVIGISLGAAHAQEACTGTDLRAEIAPEVLDDLLMRVRDEPFGEGIAYEATRGADRITLFGTLHSAAPDVPALIAERVAGADLVFLESTLADQQALRADMQADTRNHLRPDGPPLSSELTADRWAILSEAAAALGMPSAAVDQFSPWFATLFLAVPACEINAQRQGRASLDQRLEAIALESGIPTRSLEDAQTALDVFSDQSEEDQLALLRQSIDGVADLNNSFITARNTWQEERPLLLFFLMEHVAAEDDTDTATPELLGQLDEGLLRDRNAAWLPRILEATDNADEIAVIAGALHLPRQTGLLQLLSDAGFTVTRLPLN</sequence>
<dbReference type="PANTHER" id="PTHR40590">
    <property type="entry name" value="CYTOPLASMIC PROTEIN-RELATED"/>
    <property type="match status" value="1"/>
</dbReference>
<feature type="chain" id="PRO_5032361486" description="TraB/GumN family protein" evidence="1">
    <location>
        <begin position="23"/>
        <end position="331"/>
    </location>
</feature>
<proteinExistence type="predicted"/>
<gene>
    <name evidence="2" type="ORF">FHS89_000090</name>
</gene>
<evidence type="ECO:0000313" key="2">
    <source>
        <dbReference type="EMBL" id="MBB5514092.1"/>
    </source>
</evidence>
<evidence type="ECO:0000313" key="3">
    <source>
        <dbReference type="Proteomes" id="UP000553766"/>
    </source>
</evidence>
<dbReference type="EMBL" id="JACIJS010000001">
    <property type="protein sequence ID" value="MBB5514092.1"/>
    <property type="molecule type" value="Genomic_DNA"/>
</dbReference>
<dbReference type="PANTHER" id="PTHR40590:SF1">
    <property type="entry name" value="CYTOPLASMIC PROTEIN"/>
    <property type="match status" value="1"/>
</dbReference>
<organism evidence="2 3">
    <name type="scientific">Rubricella aquisinus</name>
    <dbReference type="NCBI Taxonomy" id="2028108"/>
    <lineage>
        <taxon>Bacteria</taxon>
        <taxon>Pseudomonadati</taxon>
        <taxon>Pseudomonadota</taxon>
        <taxon>Alphaproteobacteria</taxon>
        <taxon>Rhodobacterales</taxon>
        <taxon>Paracoccaceae</taxon>
        <taxon>Rubricella</taxon>
    </lineage>
</organism>
<dbReference type="InterPro" id="IPR047111">
    <property type="entry name" value="YbaP-like"/>
</dbReference>
<feature type="signal peptide" evidence="1">
    <location>
        <begin position="1"/>
        <end position="22"/>
    </location>
</feature>
<dbReference type="RefSeq" id="WP_184007351.1">
    <property type="nucleotide sequence ID" value="NZ_JACIJS010000001.1"/>
</dbReference>